<evidence type="ECO:0000256" key="5">
    <source>
        <dbReference type="ARBA" id="ARBA00023136"/>
    </source>
</evidence>
<dbReference type="RefSeq" id="WP_127343171.1">
    <property type="nucleotide sequence ID" value="NZ_RJJX01000006.1"/>
</dbReference>
<dbReference type="OrthoDB" id="9808671at2"/>
<protein>
    <submittedName>
        <fullName evidence="7">YihY/virulence factor BrkB family protein</fullName>
    </submittedName>
</protein>
<evidence type="ECO:0000256" key="4">
    <source>
        <dbReference type="ARBA" id="ARBA00022989"/>
    </source>
</evidence>
<evidence type="ECO:0000256" key="1">
    <source>
        <dbReference type="ARBA" id="ARBA00004651"/>
    </source>
</evidence>
<feature type="transmembrane region" description="Helical" evidence="6">
    <location>
        <begin position="205"/>
        <end position="228"/>
    </location>
</feature>
<evidence type="ECO:0000256" key="2">
    <source>
        <dbReference type="ARBA" id="ARBA00022475"/>
    </source>
</evidence>
<feature type="transmembrane region" description="Helical" evidence="6">
    <location>
        <begin position="121"/>
        <end position="141"/>
    </location>
</feature>
<evidence type="ECO:0000313" key="7">
    <source>
        <dbReference type="EMBL" id="RUT78774.1"/>
    </source>
</evidence>
<keyword evidence="8" id="KW-1185">Reference proteome</keyword>
<feature type="transmembrane region" description="Helical" evidence="6">
    <location>
        <begin position="240"/>
        <end position="258"/>
    </location>
</feature>
<proteinExistence type="predicted"/>
<keyword evidence="4 6" id="KW-1133">Transmembrane helix</keyword>
<comment type="subcellular location">
    <subcellularLocation>
        <location evidence="1">Cell membrane</location>
        <topology evidence="1">Multi-pass membrane protein</topology>
    </subcellularLocation>
</comment>
<feature type="transmembrane region" description="Helical" evidence="6">
    <location>
        <begin position="161"/>
        <end position="185"/>
    </location>
</feature>
<keyword evidence="5 6" id="KW-0472">Membrane</keyword>
<dbReference type="InterPro" id="IPR017039">
    <property type="entry name" value="Virul_fac_BrkB"/>
</dbReference>
<keyword evidence="2" id="KW-1003">Cell membrane</keyword>
<keyword evidence="3 6" id="KW-0812">Transmembrane</keyword>
<sequence>MKSLRSYFDLVMNFLSRGVWNMRLKDLSGHRYFLIRQLRIYVLAVKGFYEDKCQLRASALTFYSLLSVVPVLAMGFGIAKGFGLEKILENELKSNLSGQQEVLQWLIEFANRMLENTKGTLIAGLGFIILFWSVLKVLSNIEESFNDVWQIKKGRSWGRKFSDYTAIMLFAPILLIGSSAATVFIKTMVNKVLESHNLLDSVGPFLFFLINLAPYFLVWILFTLLYTLMPNTHVKFKSGLIAGIIAGTIYQVFQILYIEFQGMVTTYNAVYGSFAALPLFLIWLQLSWLVVLFGAEISFAEQNVESYEYEAETSEISYAYKRLLSLYVLHLIVHNFRQNQEALRSQDISIRLEMPIRLVRQIIYNMMNAGLVSELLTDTEKQMAYQPAFDINQMSVHKVIDALEKTGSDNIPVLETLSYRKLKRILEGYRESISPDQKETLLKDIDLNI</sequence>
<reference evidence="7 8" key="1">
    <citation type="submission" date="2018-11" db="EMBL/GenBank/DDBJ databases">
        <title>Parancylomarina longa gen. nov., sp. nov., isolated from sediments of southern Okinawa.</title>
        <authorList>
            <person name="Fu T."/>
        </authorList>
    </citation>
    <scope>NUCLEOTIDE SEQUENCE [LARGE SCALE GENOMIC DNA]</scope>
    <source>
        <strain evidence="7 8">T3-2 S1-C</strain>
    </source>
</reference>
<evidence type="ECO:0000313" key="8">
    <source>
        <dbReference type="Proteomes" id="UP000282985"/>
    </source>
</evidence>
<dbReference type="Pfam" id="PF03631">
    <property type="entry name" value="Virul_fac_BrkB"/>
    <property type="match status" value="1"/>
</dbReference>
<feature type="transmembrane region" description="Helical" evidence="6">
    <location>
        <begin position="60"/>
        <end position="79"/>
    </location>
</feature>
<gene>
    <name evidence="7" type="ORF">DLK05_06455</name>
</gene>
<dbReference type="PANTHER" id="PTHR30213:SF0">
    <property type="entry name" value="UPF0761 MEMBRANE PROTEIN YIHY"/>
    <property type="match status" value="1"/>
</dbReference>
<evidence type="ECO:0000256" key="3">
    <source>
        <dbReference type="ARBA" id="ARBA00022692"/>
    </source>
</evidence>
<dbReference type="AlphaFoldDB" id="A0A434AWB6"/>
<evidence type="ECO:0000256" key="6">
    <source>
        <dbReference type="SAM" id="Phobius"/>
    </source>
</evidence>
<dbReference type="Proteomes" id="UP000282985">
    <property type="component" value="Unassembled WGS sequence"/>
</dbReference>
<dbReference type="InterPro" id="IPR036388">
    <property type="entry name" value="WH-like_DNA-bd_sf"/>
</dbReference>
<dbReference type="Gene3D" id="1.10.10.10">
    <property type="entry name" value="Winged helix-like DNA-binding domain superfamily/Winged helix DNA-binding domain"/>
    <property type="match status" value="1"/>
</dbReference>
<dbReference type="GO" id="GO:0005886">
    <property type="term" value="C:plasma membrane"/>
    <property type="evidence" value="ECO:0007669"/>
    <property type="project" value="UniProtKB-SubCell"/>
</dbReference>
<organism evidence="7 8">
    <name type="scientific">Ancylomarina longa</name>
    <dbReference type="NCBI Taxonomy" id="2487017"/>
    <lineage>
        <taxon>Bacteria</taxon>
        <taxon>Pseudomonadati</taxon>
        <taxon>Bacteroidota</taxon>
        <taxon>Bacteroidia</taxon>
        <taxon>Marinilabiliales</taxon>
        <taxon>Marinifilaceae</taxon>
        <taxon>Ancylomarina</taxon>
    </lineage>
</organism>
<feature type="transmembrane region" description="Helical" evidence="6">
    <location>
        <begin position="270"/>
        <end position="293"/>
    </location>
</feature>
<dbReference type="EMBL" id="RJJX01000006">
    <property type="protein sequence ID" value="RUT78774.1"/>
    <property type="molecule type" value="Genomic_DNA"/>
</dbReference>
<dbReference type="NCBIfam" id="TIGR00765">
    <property type="entry name" value="yihY_not_rbn"/>
    <property type="match status" value="1"/>
</dbReference>
<accession>A0A434AWB6</accession>
<comment type="caution">
    <text evidence="7">The sequence shown here is derived from an EMBL/GenBank/DDBJ whole genome shotgun (WGS) entry which is preliminary data.</text>
</comment>
<dbReference type="PANTHER" id="PTHR30213">
    <property type="entry name" value="INNER MEMBRANE PROTEIN YHJD"/>
    <property type="match status" value="1"/>
</dbReference>
<name>A0A434AWB6_9BACT</name>